<evidence type="ECO:0000313" key="4">
    <source>
        <dbReference type="Proteomes" id="UP000545037"/>
    </source>
</evidence>
<dbReference type="RefSeq" id="WP_221230379.1">
    <property type="nucleotide sequence ID" value="NZ_JACHOR010000001.1"/>
</dbReference>
<comment type="caution">
    <text evidence="3">The sequence shown here is derived from an EMBL/GenBank/DDBJ whole genome shotgun (WGS) entry which is preliminary data.</text>
</comment>
<reference evidence="3 4" key="1">
    <citation type="submission" date="2020-08" db="EMBL/GenBank/DDBJ databases">
        <title>Genomic Encyclopedia of Type Strains, Phase IV (KMG-IV): sequencing the most valuable type-strain genomes for metagenomic binning, comparative biology and taxonomic classification.</title>
        <authorList>
            <person name="Goeker M."/>
        </authorList>
    </citation>
    <scope>NUCLEOTIDE SEQUENCE [LARGE SCALE GENOMIC DNA]</scope>
    <source>
        <strain evidence="3 4">DSM 4737</strain>
    </source>
</reference>
<dbReference type="Proteomes" id="UP000545037">
    <property type="component" value="Unassembled WGS sequence"/>
</dbReference>
<dbReference type="AlphaFoldDB" id="A0A7W9FF69"/>
<dbReference type="Gene3D" id="3.40.1620.10">
    <property type="entry name" value="YefM-like domain"/>
    <property type="match status" value="1"/>
</dbReference>
<dbReference type="SUPFAM" id="SSF143120">
    <property type="entry name" value="YefM-like"/>
    <property type="match status" value="1"/>
</dbReference>
<dbReference type="Pfam" id="PF02604">
    <property type="entry name" value="PhdYeFM_antitox"/>
    <property type="match status" value="1"/>
</dbReference>
<proteinExistence type="inferred from homology"/>
<comment type="function">
    <text evidence="2">Antitoxin component of a type II toxin-antitoxin (TA) system.</text>
</comment>
<protein>
    <recommendedName>
        <fullName evidence="2">Antitoxin</fullName>
    </recommendedName>
</protein>
<dbReference type="NCBIfam" id="TIGR01552">
    <property type="entry name" value="phd_fam"/>
    <property type="match status" value="1"/>
</dbReference>
<accession>A0A7W9FF69</accession>
<name>A0A7W9FF69_9CAUL</name>
<sequence length="97" mass="10842">MIDDGHLDGYFDLMSDYSVATAKDQLPRLIDRMLDGETVTITRRGKPVARIVPVQLTDAAAPFAIDLDWLDSVRQAARTGTSGRVDTVRAMRDDDRY</sequence>
<keyword evidence="4" id="KW-1185">Reference proteome</keyword>
<dbReference type="InterPro" id="IPR006442">
    <property type="entry name" value="Antitoxin_Phd/YefM"/>
</dbReference>
<evidence type="ECO:0000256" key="1">
    <source>
        <dbReference type="ARBA" id="ARBA00009981"/>
    </source>
</evidence>
<gene>
    <name evidence="3" type="ORF">GGR13_000681</name>
</gene>
<comment type="similarity">
    <text evidence="1 2">Belongs to the phD/YefM antitoxin family.</text>
</comment>
<dbReference type="EMBL" id="JACHOR010000001">
    <property type="protein sequence ID" value="MBB5745109.1"/>
    <property type="molecule type" value="Genomic_DNA"/>
</dbReference>
<evidence type="ECO:0000256" key="2">
    <source>
        <dbReference type="RuleBase" id="RU362080"/>
    </source>
</evidence>
<dbReference type="InterPro" id="IPR036165">
    <property type="entry name" value="YefM-like_sf"/>
</dbReference>
<evidence type="ECO:0000313" key="3">
    <source>
        <dbReference type="EMBL" id="MBB5745109.1"/>
    </source>
</evidence>
<organism evidence="3 4">
    <name type="scientific">Brevundimonas variabilis</name>
    <dbReference type="NCBI Taxonomy" id="74312"/>
    <lineage>
        <taxon>Bacteria</taxon>
        <taxon>Pseudomonadati</taxon>
        <taxon>Pseudomonadota</taxon>
        <taxon>Alphaproteobacteria</taxon>
        <taxon>Caulobacterales</taxon>
        <taxon>Caulobacteraceae</taxon>
        <taxon>Brevundimonas</taxon>
    </lineage>
</organism>